<dbReference type="AlphaFoldDB" id="M3C8S7"/>
<protein>
    <submittedName>
        <fullName evidence="2">DsbA oxidoreductase</fullName>
    </submittedName>
</protein>
<name>M3C8S7_STRM1</name>
<dbReference type="InterPro" id="IPR001853">
    <property type="entry name" value="DSBA-like_thioredoxin_dom"/>
</dbReference>
<evidence type="ECO:0000259" key="1">
    <source>
        <dbReference type="Pfam" id="PF01323"/>
    </source>
</evidence>
<dbReference type="STRING" id="1223523.H340_11675"/>
<proteinExistence type="predicted"/>
<accession>M3C8S7</accession>
<dbReference type="Gene3D" id="3.40.30.10">
    <property type="entry name" value="Glutaredoxin"/>
    <property type="match status" value="1"/>
</dbReference>
<dbReference type="InterPro" id="IPR036249">
    <property type="entry name" value="Thioredoxin-like_sf"/>
</dbReference>
<dbReference type="Proteomes" id="UP000011740">
    <property type="component" value="Unassembled WGS sequence"/>
</dbReference>
<organism evidence="2 3">
    <name type="scientific">Streptomyces mobaraensis (strain ATCC 29032 / DSM 40847 / JCM 4168 / NBRC 13819 / NCIMB 11159 / IPCR 16-22)</name>
    <dbReference type="NCBI Taxonomy" id="1223523"/>
    <lineage>
        <taxon>Bacteria</taxon>
        <taxon>Bacillati</taxon>
        <taxon>Actinomycetota</taxon>
        <taxon>Actinomycetes</taxon>
        <taxon>Kitasatosporales</taxon>
        <taxon>Streptomycetaceae</taxon>
        <taxon>Streptomyces</taxon>
    </lineage>
</organism>
<dbReference type="eggNOG" id="COG2761">
    <property type="taxonomic scope" value="Bacteria"/>
</dbReference>
<dbReference type="GO" id="GO:0016491">
    <property type="term" value="F:oxidoreductase activity"/>
    <property type="evidence" value="ECO:0007669"/>
    <property type="project" value="InterPro"/>
</dbReference>
<dbReference type="SUPFAM" id="SSF52833">
    <property type="entry name" value="Thioredoxin-like"/>
    <property type="match status" value="1"/>
</dbReference>
<sequence length="196" mass="21044">MKVRIVLDVACAWSFLGFTHYLRAAERFRAEGGVVETEFLPFQVAPDASADGEPLREVHRRVFGPSAEERTAEFAAIAARSGLDVRFDRAVFANTRPAHDLIARATAQGAGERAVALLFDAYFTEGRNVADPAVLRDVAARSGVDAAADVVADFRATAELGVRSVPLFLFEDGTTISGAQSPDAFLTAFRGVLVGR</sequence>
<evidence type="ECO:0000313" key="3">
    <source>
        <dbReference type="Proteomes" id="UP000011740"/>
    </source>
</evidence>
<gene>
    <name evidence="2" type="ORF">H340_11675</name>
</gene>
<feature type="domain" description="DSBA-like thioredoxin" evidence="1">
    <location>
        <begin position="3"/>
        <end position="188"/>
    </location>
</feature>
<comment type="caution">
    <text evidence="2">The sequence shown here is derived from an EMBL/GenBank/DDBJ whole genome shotgun (WGS) entry which is preliminary data.</text>
</comment>
<dbReference type="PATRIC" id="fig|1223523.3.peg.2386"/>
<evidence type="ECO:0000313" key="2">
    <source>
        <dbReference type="EMBL" id="EMF00366.1"/>
    </source>
</evidence>
<dbReference type="PANTHER" id="PTHR13887">
    <property type="entry name" value="GLUTATHIONE S-TRANSFERASE KAPPA"/>
    <property type="match status" value="1"/>
</dbReference>
<dbReference type="PANTHER" id="PTHR13887:SF41">
    <property type="entry name" value="THIOREDOXIN SUPERFAMILY PROTEIN"/>
    <property type="match status" value="1"/>
</dbReference>
<dbReference type="RefSeq" id="WP_004943427.1">
    <property type="nucleotide sequence ID" value="NZ_AORZ01000028.1"/>
</dbReference>
<dbReference type="Pfam" id="PF01323">
    <property type="entry name" value="DSBA"/>
    <property type="match status" value="1"/>
</dbReference>
<dbReference type="EMBL" id="AORZ01000028">
    <property type="protein sequence ID" value="EMF00366.1"/>
    <property type="molecule type" value="Genomic_DNA"/>
</dbReference>
<reference evidence="2 3" key="1">
    <citation type="journal article" date="2013" name="Genome Announc.">
        <title>Whole-Genome Shotgun Assembly and Analysis of the Genome of Streptomyces mobaraensis DSM 40847, a Strain for Industrial Production of Microbial Transglutaminase.</title>
        <authorList>
            <person name="Yang H."/>
            <person name="He T."/>
            <person name="Wu W."/>
            <person name="Zhu W."/>
            <person name="Lu B."/>
            <person name="Sun W."/>
        </authorList>
    </citation>
    <scope>NUCLEOTIDE SEQUENCE [LARGE SCALE GENOMIC DNA]</scope>
    <source>
        <strain evidence="2 3">DSM 40847</strain>
    </source>
</reference>